<sequence>MAIFNVSSGRRTRMLAGHEGAVYALAPSPDRRWLADRLGEAAGLGCATIVVLDVVHEAGSPWESRQTRWIRDLMRRGVIVLVADEQDRPSLSAGGHRALAQAILDSPQGEVDPISLGRFGSLLIDGVEALTSRRQRPRLYVPFEKTASQNKALIDPEPPPR</sequence>
<reference evidence="1 2" key="1">
    <citation type="submission" date="2018-12" db="EMBL/GenBank/DDBJ databases">
        <authorList>
            <person name="Toschakov S.V."/>
        </authorList>
    </citation>
    <scope>NUCLEOTIDE SEQUENCE [LARGE SCALE GENOMIC DNA]</scope>
    <source>
        <strain evidence="1 2">GM2012</strain>
    </source>
</reference>
<evidence type="ECO:0000313" key="1">
    <source>
        <dbReference type="EMBL" id="RUL87060.1"/>
    </source>
</evidence>
<gene>
    <name evidence="1" type="ORF">TsocGM_14050</name>
</gene>
<dbReference type="EMBL" id="RYZH01000026">
    <property type="protein sequence ID" value="RUL87060.1"/>
    <property type="molecule type" value="Genomic_DNA"/>
</dbReference>
<evidence type="ECO:0000313" key="2">
    <source>
        <dbReference type="Proteomes" id="UP000280296"/>
    </source>
</evidence>
<name>A0A432MIL0_9BACT</name>
<comment type="caution">
    <text evidence="1">The sequence shown here is derived from an EMBL/GenBank/DDBJ whole genome shotgun (WGS) entry which is preliminary data.</text>
</comment>
<keyword evidence="2" id="KW-1185">Reference proteome</keyword>
<protein>
    <submittedName>
        <fullName evidence="1">Uncharacterized protein</fullName>
    </submittedName>
</protein>
<accession>A0A432MIL0</accession>
<dbReference type="RefSeq" id="WP_126726104.1">
    <property type="nucleotide sequence ID" value="NZ_RYZH01000026.1"/>
</dbReference>
<dbReference type="Proteomes" id="UP000280296">
    <property type="component" value="Unassembled WGS sequence"/>
</dbReference>
<reference evidence="1 2" key="2">
    <citation type="submission" date="2019-01" db="EMBL/GenBank/DDBJ databases">
        <title>Tautonia sociabilis, a novel thermotolerant planctomycete of Isosphaeraceae family, isolated from a 4000 m deep subterranean habitat.</title>
        <authorList>
            <person name="Kovaleva O.L."/>
            <person name="Elcheninov A.G."/>
            <person name="Van Heerden E."/>
            <person name="Toshchakov S.V."/>
            <person name="Novikov A."/>
            <person name="Bonch-Osmolovskaya E.A."/>
            <person name="Kublanov I.V."/>
        </authorList>
    </citation>
    <scope>NUCLEOTIDE SEQUENCE [LARGE SCALE GENOMIC DNA]</scope>
    <source>
        <strain evidence="1 2">GM2012</strain>
    </source>
</reference>
<dbReference type="AlphaFoldDB" id="A0A432MIL0"/>
<proteinExistence type="predicted"/>
<organism evidence="1 2">
    <name type="scientific">Tautonia sociabilis</name>
    <dbReference type="NCBI Taxonomy" id="2080755"/>
    <lineage>
        <taxon>Bacteria</taxon>
        <taxon>Pseudomonadati</taxon>
        <taxon>Planctomycetota</taxon>
        <taxon>Planctomycetia</taxon>
        <taxon>Isosphaerales</taxon>
        <taxon>Isosphaeraceae</taxon>
        <taxon>Tautonia</taxon>
    </lineage>
</organism>